<accession>A0A2N9L7X2</accession>
<evidence type="ECO:0000313" key="2">
    <source>
        <dbReference type="EMBL" id="SPE19144.1"/>
    </source>
</evidence>
<dbReference type="EMBL" id="OKRB01000077">
    <property type="protein sequence ID" value="SPE19144.1"/>
    <property type="molecule type" value="Genomic_DNA"/>
</dbReference>
<dbReference type="AlphaFoldDB" id="A0A2N9L7X2"/>
<feature type="chain" id="PRO_5014964602" description="Lipoprotein" evidence="1">
    <location>
        <begin position="26"/>
        <end position="178"/>
    </location>
</feature>
<dbReference type="Proteomes" id="UP000239735">
    <property type="component" value="Unassembled WGS sequence"/>
</dbReference>
<sequence>MMPGVMRNSIVAGLLPALLSLPAAAQRDHWRQATDAELSSVLPARAPVANEHIETEMRTASGIVDDQGRYIAGVVLLTAGYSAEGKYSHYFLVQAPIRAGGVELQPGEYVFGWNRSQDGETLTVHFNVAATGALVGTADARLIPGKIRAESLHIWPPSERAIIQIGRFGIPFQVEHDK</sequence>
<evidence type="ECO:0008006" key="4">
    <source>
        <dbReference type="Google" id="ProtNLM"/>
    </source>
</evidence>
<protein>
    <recommendedName>
        <fullName evidence="4">Lipoprotein</fullName>
    </recommendedName>
</protein>
<feature type="signal peptide" evidence="1">
    <location>
        <begin position="1"/>
        <end position="25"/>
    </location>
</feature>
<reference evidence="3" key="1">
    <citation type="submission" date="2018-02" db="EMBL/GenBank/DDBJ databases">
        <authorList>
            <person name="Hausmann B."/>
        </authorList>
    </citation>
    <scope>NUCLEOTIDE SEQUENCE [LARGE SCALE GENOMIC DNA]</scope>
    <source>
        <strain evidence="3">Peat soil MAG SbA5</strain>
    </source>
</reference>
<name>A0A2N9L7X2_9BACT</name>
<gene>
    <name evidence="2" type="ORF">SBA5_210008</name>
</gene>
<proteinExistence type="predicted"/>
<evidence type="ECO:0000256" key="1">
    <source>
        <dbReference type="SAM" id="SignalP"/>
    </source>
</evidence>
<evidence type="ECO:0000313" key="3">
    <source>
        <dbReference type="Proteomes" id="UP000239735"/>
    </source>
</evidence>
<keyword evidence="1" id="KW-0732">Signal</keyword>
<organism evidence="2 3">
    <name type="scientific">Candidatus Sulfuritelmatomonas gaucii</name>
    <dbReference type="NCBI Taxonomy" id="2043161"/>
    <lineage>
        <taxon>Bacteria</taxon>
        <taxon>Pseudomonadati</taxon>
        <taxon>Acidobacteriota</taxon>
        <taxon>Terriglobia</taxon>
        <taxon>Terriglobales</taxon>
        <taxon>Acidobacteriaceae</taxon>
        <taxon>Candidatus Sulfuritelmatomonas</taxon>
    </lineage>
</organism>